<feature type="region of interest" description="Disordered" evidence="1">
    <location>
        <begin position="144"/>
        <end position="199"/>
    </location>
</feature>
<dbReference type="Pfam" id="PF04404">
    <property type="entry name" value="ERF"/>
    <property type="match status" value="1"/>
</dbReference>
<feature type="compositionally biased region" description="Pro residues" evidence="1">
    <location>
        <begin position="173"/>
        <end position="186"/>
    </location>
</feature>
<evidence type="ECO:0000313" key="2">
    <source>
        <dbReference type="EMBL" id="NOK32380.1"/>
    </source>
</evidence>
<dbReference type="InterPro" id="IPR007499">
    <property type="entry name" value="ERF_bacteria_virus"/>
</dbReference>
<gene>
    <name evidence="2" type="ORF">HMI49_04090</name>
</gene>
<reference evidence="2 3" key="1">
    <citation type="submission" date="2020-05" db="EMBL/GenBank/DDBJ databases">
        <authorList>
            <person name="Whitworth D."/>
        </authorList>
    </citation>
    <scope>NUCLEOTIDE SEQUENCE [LARGE SCALE GENOMIC DNA]</scope>
    <source>
        <strain evidence="2 3">AB043B</strain>
    </source>
</reference>
<evidence type="ECO:0000256" key="1">
    <source>
        <dbReference type="SAM" id="MobiDB-lite"/>
    </source>
</evidence>
<feature type="compositionally biased region" description="Low complexity" evidence="1">
    <location>
        <begin position="155"/>
        <end position="172"/>
    </location>
</feature>
<dbReference type="Proteomes" id="UP000563426">
    <property type="component" value="Unassembled WGS sequence"/>
</dbReference>
<dbReference type="RefSeq" id="WP_171433090.1">
    <property type="nucleotide sequence ID" value="NZ_JABFJV010000012.1"/>
</dbReference>
<dbReference type="AlphaFoldDB" id="A0A7Y4KEL6"/>
<sequence length="265" mass="28213">MTGTNTTMGTAEKAPERSLVRKLAEVMGEVERVPKSGRNDFHRYDYATEADIVSAVRKAMADRALMLIPSVVKTEWREVERNKGGKDRIATLTVRFTLTDGDSGEERSFEVLGEGQDQGDKATYKALTGAVKYALLKLFLIPTGDDPEDDGQGQGQQSQRGSQQRGRQASGDGPPPQITGTPPPRTAPRSGGADDVAAAIVSEAEQVTKEEFPALYGRAQGLPKGSKAREVAGEAVKAAAKRLGFSAKQVAAMQKPAGREPGAEG</sequence>
<keyword evidence="3" id="KW-1185">Reference proteome</keyword>
<dbReference type="EMBL" id="JABFJV010000012">
    <property type="protein sequence ID" value="NOK32380.1"/>
    <property type="molecule type" value="Genomic_DNA"/>
</dbReference>
<evidence type="ECO:0000313" key="3">
    <source>
        <dbReference type="Proteomes" id="UP000563426"/>
    </source>
</evidence>
<protein>
    <submittedName>
        <fullName evidence="2">ERF family protein</fullName>
    </submittedName>
</protein>
<organism evidence="2 3">
    <name type="scientific">Corallococcus exercitus</name>
    <dbReference type="NCBI Taxonomy" id="2316736"/>
    <lineage>
        <taxon>Bacteria</taxon>
        <taxon>Pseudomonadati</taxon>
        <taxon>Myxococcota</taxon>
        <taxon>Myxococcia</taxon>
        <taxon>Myxococcales</taxon>
        <taxon>Cystobacterineae</taxon>
        <taxon>Myxococcaceae</taxon>
        <taxon>Corallococcus</taxon>
    </lineage>
</organism>
<name>A0A7Y4KEL6_9BACT</name>
<comment type="caution">
    <text evidence="2">The sequence shown here is derived from an EMBL/GenBank/DDBJ whole genome shotgun (WGS) entry which is preliminary data.</text>
</comment>
<proteinExistence type="predicted"/>
<accession>A0A7Y4KEL6</accession>